<name>A0A5J4W4A1_9EUKA</name>
<sequence length="231" mass="26685">MSGRYISTVLCDEHPKLINVELGSGSARFQYTLKLKISNNNSKSSTILENKKLTNTKITPQPSPTNSVQLFCFEVSQDLNEKRLKKVFSQMGIVYSVFIPLRRGEGRGIAFVQMNKKGAFRACEEIYGSKIEGNRIRIFVIGEKLDHLSIKDSEYHELDQILTSKTMKDESKLFLLNKLYEKYKDEKVVITRVHYMQTSLGNNDDSLEHLFYFDIRLLGLVDKLEQFLKKK</sequence>
<dbReference type="SMART" id="SM00360">
    <property type="entry name" value="RRM"/>
    <property type="match status" value="1"/>
</dbReference>
<feature type="domain" description="RRM" evidence="2">
    <location>
        <begin position="68"/>
        <end position="138"/>
    </location>
</feature>
<dbReference type="InterPro" id="IPR012677">
    <property type="entry name" value="Nucleotide-bd_a/b_plait_sf"/>
</dbReference>
<evidence type="ECO:0000259" key="2">
    <source>
        <dbReference type="PROSITE" id="PS50102"/>
    </source>
</evidence>
<reference evidence="3 4" key="1">
    <citation type="submission" date="2019-03" db="EMBL/GenBank/DDBJ databases">
        <title>Single cell metagenomics reveals metabolic interactions within the superorganism composed of flagellate Streblomastix strix and complex community of Bacteroidetes bacteria on its surface.</title>
        <authorList>
            <person name="Treitli S.C."/>
            <person name="Kolisko M."/>
            <person name="Husnik F."/>
            <person name="Keeling P."/>
            <person name="Hampl V."/>
        </authorList>
    </citation>
    <scope>NUCLEOTIDE SEQUENCE [LARGE SCALE GENOMIC DNA]</scope>
    <source>
        <strain evidence="3">ST1C</strain>
    </source>
</reference>
<dbReference type="EMBL" id="SNRW01003596">
    <property type="protein sequence ID" value="KAA6389416.1"/>
    <property type="molecule type" value="Genomic_DNA"/>
</dbReference>
<dbReference type="InterPro" id="IPR035979">
    <property type="entry name" value="RBD_domain_sf"/>
</dbReference>
<dbReference type="OrthoDB" id="439808at2759"/>
<dbReference type="GO" id="GO:0003723">
    <property type="term" value="F:RNA binding"/>
    <property type="evidence" value="ECO:0007669"/>
    <property type="project" value="UniProtKB-UniRule"/>
</dbReference>
<dbReference type="AlphaFoldDB" id="A0A5J4W4A1"/>
<evidence type="ECO:0000313" key="3">
    <source>
        <dbReference type="EMBL" id="KAA6389416.1"/>
    </source>
</evidence>
<dbReference type="SUPFAM" id="SSF54928">
    <property type="entry name" value="RNA-binding domain, RBD"/>
    <property type="match status" value="1"/>
</dbReference>
<keyword evidence="1" id="KW-0694">RNA-binding</keyword>
<comment type="caution">
    <text evidence="3">The sequence shown here is derived from an EMBL/GenBank/DDBJ whole genome shotgun (WGS) entry which is preliminary data.</text>
</comment>
<protein>
    <recommendedName>
        <fullName evidence="2">RRM domain-containing protein</fullName>
    </recommendedName>
</protein>
<dbReference type="Pfam" id="PF00076">
    <property type="entry name" value="RRM_1"/>
    <property type="match status" value="1"/>
</dbReference>
<dbReference type="PROSITE" id="PS50102">
    <property type="entry name" value="RRM"/>
    <property type="match status" value="1"/>
</dbReference>
<dbReference type="Gene3D" id="3.30.70.330">
    <property type="match status" value="1"/>
</dbReference>
<accession>A0A5J4W4A1</accession>
<organism evidence="3 4">
    <name type="scientific">Streblomastix strix</name>
    <dbReference type="NCBI Taxonomy" id="222440"/>
    <lineage>
        <taxon>Eukaryota</taxon>
        <taxon>Metamonada</taxon>
        <taxon>Preaxostyla</taxon>
        <taxon>Oxymonadida</taxon>
        <taxon>Streblomastigidae</taxon>
        <taxon>Streblomastix</taxon>
    </lineage>
</organism>
<proteinExistence type="predicted"/>
<evidence type="ECO:0000256" key="1">
    <source>
        <dbReference type="PROSITE-ProRule" id="PRU00176"/>
    </source>
</evidence>
<feature type="non-terminal residue" evidence="3">
    <location>
        <position position="231"/>
    </location>
</feature>
<dbReference type="Proteomes" id="UP000324800">
    <property type="component" value="Unassembled WGS sequence"/>
</dbReference>
<dbReference type="CDD" id="cd00590">
    <property type="entry name" value="RRM_SF"/>
    <property type="match status" value="1"/>
</dbReference>
<evidence type="ECO:0000313" key="4">
    <source>
        <dbReference type="Proteomes" id="UP000324800"/>
    </source>
</evidence>
<dbReference type="InterPro" id="IPR000504">
    <property type="entry name" value="RRM_dom"/>
</dbReference>
<gene>
    <name evidence="3" type="ORF">EZS28_015057</name>
</gene>